<evidence type="ECO:0000313" key="1">
    <source>
        <dbReference type="EMBL" id="PBK81867.1"/>
    </source>
</evidence>
<reference evidence="2" key="1">
    <citation type="journal article" date="2017" name="Nat. Ecol. Evol.">
        <title>Genome expansion and lineage-specific genetic innovations in the forest pathogenic fungi Armillaria.</title>
        <authorList>
            <person name="Sipos G."/>
            <person name="Prasanna A.N."/>
            <person name="Walter M.C."/>
            <person name="O'Connor E."/>
            <person name="Balint B."/>
            <person name="Krizsan K."/>
            <person name="Kiss B."/>
            <person name="Hess J."/>
            <person name="Varga T."/>
            <person name="Slot J."/>
            <person name="Riley R."/>
            <person name="Boka B."/>
            <person name="Rigling D."/>
            <person name="Barry K."/>
            <person name="Lee J."/>
            <person name="Mihaltcheva S."/>
            <person name="LaButti K."/>
            <person name="Lipzen A."/>
            <person name="Waldron R."/>
            <person name="Moloney N.M."/>
            <person name="Sperisen C."/>
            <person name="Kredics L."/>
            <person name="Vagvoelgyi C."/>
            <person name="Patrignani A."/>
            <person name="Fitzpatrick D."/>
            <person name="Nagy I."/>
            <person name="Doyle S."/>
            <person name="Anderson J.B."/>
            <person name="Grigoriev I.V."/>
            <person name="Gueldener U."/>
            <person name="Muensterkoetter M."/>
            <person name="Nagy L.G."/>
        </authorList>
    </citation>
    <scope>NUCLEOTIDE SEQUENCE [LARGE SCALE GENOMIC DNA]</scope>
    <source>
        <strain evidence="2">Ar21-2</strain>
    </source>
</reference>
<proteinExistence type="predicted"/>
<accession>A0A2H3CYK9</accession>
<dbReference type="AlphaFoldDB" id="A0A2H3CYK9"/>
<gene>
    <name evidence="1" type="ORF">ARMGADRAFT_772022</name>
</gene>
<sequence length="126" mass="14754">MAQENSIPYEDVCYYYRVDENQYHCSIADCKSGQITFRGDTIKTHLESYHPNITAVQKVVCVRKSHQTSKCPPGNAVKGKSYEQHFREKHSDAHLLCPFCGHRYSRANYILKHLKNCKKLWPCKRF</sequence>
<dbReference type="EMBL" id="KZ293724">
    <property type="protein sequence ID" value="PBK81867.1"/>
    <property type="molecule type" value="Genomic_DNA"/>
</dbReference>
<keyword evidence="2" id="KW-1185">Reference proteome</keyword>
<dbReference type="OrthoDB" id="10382469at2759"/>
<protein>
    <submittedName>
        <fullName evidence="1">Uncharacterized protein</fullName>
    </submittedName>
</protein>
<dbReference type="Proteomes" id="UP000217790">
    <property type="component" value="Unassembled WGS sequence"/>
</dbReference>
<evidence type="ECO:0000313" key="2">
    <source>
        <dbReference type="Proteomes" id="UP000217790"/>
    </source>
</evidence>
<dbReference type="InParanoid" id="A0A2H3CYK9"/>
<name>A0A2H3CYK9_ARMGA</name>
<organism evidence="1 2">
    <name type="scientific">Armillaria gallica</name>
    <name type="common">Bulbous honey fungus</name>
    <name type="synonym">Armillaria bulbosa</name>
    <dbReference type="NCBI Taxonomy" id="47427"/>
    <lineage>
        <taxon>Eukaryota</taxon>
        <taxon>Fungi</taxon>
        <taxon>Dikarya</taxon>
        <taxon>Basidiomycota</taxon>
        <taxon>Agaricomycotina</taxon>
        <taxon>Agaricomycetes</taxon>
        <taxon>Agaricomycetidae</taxon>
        <taxon>Agaricales</taxon>
        <taxon>Marasmiineae</taxon>
        <taxon>Physalacriaceae</taxon>
        <taxon>Armillaria</taxon>
    </lineage>
</organism>